<organism evidence="1">
    <name type="scientific">Trepomonas sp. PC1</name>
    <dbReference type="NCBI Taxonomy" id="1076344"/>
    <lineage>
        <taxon>Eukaryota</taxon>
        <taxon>Metamonada</taxon>
        <taxon>Diplomonadida</taxon>
        <taxon>Hexamitidae</taxon>
        <taxon>Hexamitinae</taxon>
        <taxon>Trepomonas</taxon>
    </lineage>
</organism>
<protein>
    <submittedName>
        <fullName evidence="1">Uncharacterized protein</fullName>
    </submittedName>
</protein>
<proteinExistence type="predicted"/>
<reference evidence="1" key="1">
    <citation type="submission" date="2015-07" db="EMBL/GenBank/DDBJ databases">
        <title>Adaptation to a free-living lifestyle via gene acquisitions in the diplomonad Trepomonas sp. PC1.</title>
        <authorList>
            <person name="Xu F."/>
            <person name="Jerlstrom-Hultqvist J."/>
            <person name="Kolisko M."/>
            <person name="Simpson A.G.B."/>
            <person name="Roger A.J."/>
            <person name="Svard S.G."/>
            <person name="Andersson J.O."/>
        </authorList>
    </citation>
    <scope>NUCLEOTIDE SEQUENCE</scope>
    <source>
        <strain evidence="1">PC1</strain>
    </source>
</reference>
<dbReference type="AlphaFoldDB" id="A0A146K0G6"/>
<sequence length="375" mass="42242">TVETIALEEELKQEEAYNGDLEMQESEVTLEEVAEELGEETEYTREEVTEITEEYAIIEQITEELYQTESEEILVESEQVTELIEQEAETTVETSIETAFEEHSIEELLKEIEESALETAVSEVAEEGVVEVENEYEETTESTLVCPVYIFFNGTSYECKTELDCASYNNMTEVDQYTCSSSTSCPQITYMWSLNTFQCLPSKPTESIANYFDPQIVYKTCPVRVSYEICVGFCTDGSFNCAANNQLSCPAVYYKNQCMTEAECATSNLQVANKLCYVKLYRQCRISQVIENSVCITKTDQITYVDPQLNKQVTTCTQGVTYDGKCLLPFKCPSGTVWISNGCFAEVECSQYNGVVDEIGQCTYTPQGESIWPGA</sequence>
<name>A0A146K0G6_9EUKA</name>
<feature type="non-terminal residue" evidence="1">
    <location>
        <position position="1"/>
    </location>
</feature>
<accession>A0A146K0G6</accession>
<gene>
    <name evidence="1" type="ORF">TPC1_31279</name>
</gene>
<dbReference type="EMBL" id="GDID01007380">
    <property type="protein sequence ID" value="JAP89226.1"/>
    <property type="molecule type" value="Transcribed_RNA"/>
</dbReference>
<evidence type="ECO:0000313" key="1">
    <source>
        <dbReference type="EMBL" id="JAP89226.1"/>
    </source>
</evidence>